<reference evidence="11 12" key="1">
    <citation type="submission" date="2020-08" db="EMBL/GenBank/DDBJ databases">
        <title>Genomic Encyclopedia of Type Strains, Phase III (KMG-III): the genomes of soil and plant-associated and newly described type strains.</title>
        <authorList>
            <person name="Whitman W."/>
        </authorList>
    </citation>
    <scope>NUCLEOTIDE SEQUENCE [LARGE SCALE GENOMIC DNA]</scope>
    <source>
        <strain evidence="11 12">CECT 7744</strain>
    </source>
</reference>
<keyword evidence="5 10" id="KW-0812">Transmembrane</keyword>
<dbReference type="EMBL" id="JACHXR010000012">
    <property type="protein sequence ID" value="MBB3232436.1"/>
    <property type="molecule type" value="Genomic_DNA"/>
</dbReference>
<evidence type="ECO:0000256" key="1">
    <source>
        <dbReference type="ARBA" id="ARBA00004651"/>
    </source>
</evidence>
<keyword evidence="12" id="KW-1185">Reference proteome</keyword>
<comment type="caution">
    <text evidence="11">The sequence shown here is derived from an EMBL/GenBank/DDBJ whole genome shotgun (WGS) entry which is preliminary data.</text>
</comment>
<feature type="transmembrane region" description="Helical" evidence="10">
    <location>
        <begin position="131"/>
        <end position="155"/>
    </location>
</feature>
<feature type="transmembrane region" description="Helical" evidence="10">
    <location>
        <begin position="84"/>
        <end position="111"/>
    </location>
</feature>
<keyword evidence="2" id="KW-0813">Transport</keyword>
<organism evidence="11 12">
    <name type="scientific">Halomonas stenophila</name>
    <dbReference type="NCBI Taxonomy" id="795312"/>
    <lineage>
        <taxon>Bacteria</taxon>
        <taxon>Pseudomonadati</taxon>
        <taxon>Pseudomonadota</taxon>
        <taxon>Gammaproteobacteria</taxon>
        <taxon>Oceanospirillales</taxon>
        <taxon>Halomonadaceae</taxon>
        <taxon>Halomonas</taxon>
    </lineage>
</organism>
<keyword evidence="9 10" id="KW-0472">Membrane</keyword>
<feature type="transmembrane region" description="Helical" evidence="10">
    <location>
        <begin position="21"/>
        <end position="46"/>
    </location>
</feature>
<keyword evidence="4" id="KW-0633">Potassium transport</keyword>
<feature type="transmembrane region" description="Helical" evidence="10">
    <location>
        <begin position="305"/>
        <end position="332"/>
    </location>
</feature>
<feature type="transmembrane region" description="Helical" evidence="10">
    <location>
        <begin position="353"/>
        <end position="377"/>
    </location>
</feature>
<feature type="transmembrane region" description="Helical" evidence="10">
    <location>
        <begin position="235"/>
        <end position="254"/>
    </location>
</feature>
<dbReference type="NCBIfam" id="TIGR00933">
    <property type="entry name" value="2a38"/>
    <property type="match status" value="1"/>
</dbReference>
<keyword evidence="3" id="KW-1003">Cell membrane</keyword>
<gene>
    <name evidence="11" type="ORF">FHR97_003304</name>
</gene>
<keyword evidence="8" id="KW-0406">Ion transport</keyword>
<protein>
    <submittedName>
        <fullName evidence="11">Trk system potassium uptake protein TrkH</fullName>
    </submittedName>
</protein>
<feature type="transmembrane region" description="Helical" evidence="10">
    <location>
        <begin position="198"/>
        <end position="223"/>
    </location>
</feature>
<dbReference type="GO" id="GO:0015379">
    <property type="term" value="F:potassium:chloride symporter activity"/>
    <property type="evidence" value="ECO:0007669"/>
    <property type="project" value="InterPro"/>
</dbReference>
<evidence type="ECO:0000256" key="10">
    <source>
        <dbReference type="SAM" id="Phobius"/>
    </source>
</evidence>
<evidence type="ECO:0000256" key="8">
    <source>
        <dbReference type="ARBA" id="ARBA00023065"/>
    </source>
</evidence>
<keyword evidence="6" id="KW-0630">Potassium</keyword>
<evidence type="ECO:0000313" key="12">
    <source>
        <dbReference type="Proteomes" id="UP000518892"/>
    </source>
</evidence>
<feature type="transmembrane region" description="Helical" evidence="10">
    <location>
        <begin position="414"/>
        <end position="435"/>
    </location>
</feature>
<evidence type="ECO:0000256" key="7">
    <source>
        <dbReference type="ARBA" id="ARBA00022989"/>
    </source>
</evidence>
<comment type="subcellular location">
    <subcellularLocation>
        <location evidence="1">Cell membrane</location>
        <topology evidence="1">Multi-pass membrane protein</topology>
    </subcellularLocation>
</comment>
<evidence type="ECO:0000256" key="9">
    <source>
        <dbReference type="ARBA" id="ARBA00023136"/>
    </source>
</evidence>
<evidence type="ECO:0000256" key="4">
    <source>
        <dbReference type="ARBA" id="ARBA00022538"/>
    </source>
</evidence>
<evidence type="ECO:0000256" key="3">
    <source>
        <dbReference type="ARBA" id="ARBA00022475"/>
    </source>
</evidence>
<dbReference type="AlphaFoldDB" id="A0A7W5HM64"/>
<dbReference type="InterPro" id="IPR004772">
    <property type="entry name" value="TrkH"/>
</dbReference>
<dbReference type="Proteomes" id="UP000518892">
    <property type="component" value="Unassembled WGS sequence"/>
</dbReference>
<dbReference type="Pfam" id="PF02386">
    <property type="entry name" value="TrkH"/>
    <property type="match status" value="1"/>
</dbReference>
<accession>A0A7W5HM64</accession>
<proteinExistence type="predicted"/>
<name>A0A7W5HM64_9GAMM</name>
<dbReference type="InterPro" id="IPR003445">
    <property type="entry name" value="Cat_transpt"/>
</dbReference>
<evidence type="ECO:0000256" key="6">
    <source>
        <dbReference type="ARBA" id="ARBA00022958"/>
    </source>
</evidence>
<evidence type="ECO:0000256" key="5">
    <source>
        <dbReference type="ARBA" id="ARBA00022692"/>
    </source>
</evidence>
<evidence type="ECO:0000313" key="11">
    <source>
        <dbReference type="EMBL" id="MBB3232436.1"/>
    </source>
</evidence>
<dbReference type="RefSeq" id="WP_183384879.1">
    <property type="nucleotide sequence ID" value="NZ_JACHXR010000012.1"/>
</dbReference>
<feature type="transmembrane region" description="Helical" evidence="10">
    <location>
        <begin position="167"/>
        <end position="186"/>
    </location>
</feature>
<dbReference type="PANTHER" id="PTHR32024">
    <property type="entry name" value="TRK SYSTEM POTASSIUM UPTAKE PROTEIN TRKG-RELATED"/>
    <property type="match status" value="1"/>
</dbReference>
<dbReference type="PANTHER" id="PTHR32024:SF1">
    <property type="entry name" value="KTR SYSTEM POTASSIUM UPTAKE PROTEIN B"/>
    <property type="match status" value="1"/>
</dbReference>
<evidence type="ECO:0000256" key="2">
    <source>
        <dbReference type="ARBA" id="ARBA00022448"/>
    </source>
</evidence>
<sequence>MRDRLRRPIRRLPHGPVLTFSLPELLLLGFLLLSSLGTLLLLQPIAAHQPLTWHQALFTATSAVTVTGLGVIDTSSLTLFGQGVVLALIQIGGLGFMTCAALMMVLLGVRLPLHQKRLISESLDHTSFHALAHMVRLVIAFALIAEACGTLLLALSWVPDHGLAKGLWISAFHAISAFNNAGFSVWSDSLVQEVADPLVNGVISLLFIVGGLGFVVIAELANWRPGTGISLHARIMLHATLWLILVAMASVLLLEWHNPATLGRLETLGAKLQAAWFQAVTPRTAGFNTLDTSALSAPSALLTMLWMFIGAGSGSTASGIKVTTFVVLLLVARAFLRGRVRPEAFGRSLSDGTVVEAVAVALAGMLLIFGCLLALTVTEPGQRFLDLAFEAVSAFGTVGLTRGVTPDLSIPGQLTLIVTMLLGRVGPISLGYLIAKRKVKGLRYAEGRVHIG</sequence>
<dbReference type="GO" id="GO:0005886">
    <property type="term" value="C:plasma membrane"/>
    <property type="evidence" value="ECO:0007669"/>
    <property type="project" value="UniProtKB-SubCell"/>
</dbReference>
<feature type="transmembrane region" description="Helical" evidence="10">
    <location>
        <begin position="52"/>
        <end position="72"/>
    </location>
</feature>
<keyword evidence="7 10" id="KW-1133">Transmembrane helix</keyword>